<dbReference type="RefSeq" id="WP_095508983.1">
    <property type="nucleotide sequence ID" value="NZ_MQWD01000001.1"/>
</dbReference>
<name>A0A271IXU7_9BACT</name>
<gene>
    <name evidence="2" type="ORF">BSZ37_02250</name>
</gene>
<dbReference type="Proteomes" id="UP000216339">
    <property type="component" value="Unassembled WGS sequence"/>
</dbReference>
<dbReference type="AlphaFoldDB" id="A0A271IXU7"/>
<protein>
    <recommendedName>
        <fullName evidence="4">Autotransporter domain-containing protein</fullName>
    </recommendedName>
</protein>
<feature type="chain" id="PRO_5011995466" description="Autotransporter domain-containing protein" evidence="1">
    <location>
        <begin position="26"/>
        <end position="403"/>
    </location>
</feature>
<reference evidence="2 3" key="1">
    <citation type="submission" date="2016-11" db="EMBL/GenBank/DDBJ databases">
        <title>Study of marine rhodopsin-containing bacteria.</title>
        <authorList>
            <person name="Yoshizawa S."/>
            <person name="Kumagai Y."/>
            <person name="Kogure K."/>
        </authorList>
    </citation>
    <scope>NUCLEOTIDE SEQUENCE [LARGE SCALE GENOMIC DNA]</scope>
    <source>
        <strain evidence="2 3">SAORIC-28</strain>
    </source>
</reference>
<evidence type="ECO:0000313" key="2">
    <source>
        <dbReference type="EMBL" id="PAP75349.1"/>
    </source>
</evidence>
<sequence length="403" mass="42626">MTPSPRWLHPAALAVTLLTAAAPHAQVGGADTTVTLSSLRPPDAPGFVLLGGSPSAVERPGTPRALALSAVTRATEGDLFDQFAVQVAPFWLNGYRGLSYETYAKAPRPDEAFRRTLAFSAMTDRLDVGLAEPVPAVALGVRFSLATGRIDTTSTEYRQQLRAARQILATLAADADSLRRAAEAADSLYQYLVTAQRSIPFGGDEWSALEALRGRRSDELVAQIDLDKTLKLAEATETIGTLPERRVGWVWDVAGGGAVVFPDDEFDAMEVYRLGVWTTAGYERQGGAVLGVARLLDEDGLAGSDAGLSLDVGGRLAFDAPGGRLSASLEGVYRAGLSADLGDRYRVSGLVEYMAGSGETVALTLGRDFEGAPTGNVLALLRLVTDIGGDVRAPIRTFSDASR</sequence>
<dbReference type="OrthoDB" id="918082at2"/>
<evidence type="ECO:0000313" key="3">
    <source>
        <dbReference type="Proteomes" id="UP000216339"/>
    </source>
</evidence>
<dbReference type="EMBL" id="MQWD01000001">
    <property type="protein sequence ID" value="PAP75349.1"/>
    <property type="molecule type" value="Genomic_DNA"/>
</dbReference>
<keyword evidence="1" id="KW-0732">Signal</keyword>
<evidence type="ECO:0008006" key="4">
    <source>
        <dbReference type="Google" id="ProtNLM"/>
    </source>
</evidence>
<feature type="signal peptide" evidence="1">
    <location>
        <begin position="1"/>
        <end position="25"/>
    </location>
</feature>
<accession>A0A271IXU7</accession>
<organism evidence="2 3">
    <name type="scientific">Rubrivirga marina</name>
    <dbReference type="NCBI Taxonomy" id="1196024"/>
    <lineage>
        <taxon>Bacteria</taxon>
        <taxon>Pseudomonadati</taxon>
        <taxon>Rhodothermota</taxon>
        <taxon>Rhodothermia</taxon>
        <taxon>Rhodothermales</taxon>
        <taxon>Rubricoccaceae</taxon>
        <taxon>Rubrivirga</taxon>
    </lineage>
</organism>
<evidence type="ECO:0000256" key="1">
    <source>
        <dbReference type="SAM" id="SignalP"/>
    </source>
</evidence>
<comment type="caution">
    <text evidence="2">The sequence shown here is derived from an EMBL/GenBank/DDBJ whole genome shotgun (WGS) entry which is preliminary data.</text>
</comment>
<proteinExistence type="predicted"/>
<keyword evidence="3" id="KW-1185">Reference proteome</keyword>